<dbReference type="Gene3D" id="3.90.660.20">
    <property type="entry name" value="Protoporphyrinogen oxidase, mitochondrial, domain 2"/>
    <property type="match status" value="1"/>
</dbReference>
<organism evidence="2 3">
    <name type="scientific">Ideonella dechloratans</name>
    <dbReference type="NCBI Taxonomy" id="36863"/>
    <lineage>
        <taxon>Bacteria</taxon>
        <taxon>Pseudomonadati</taxon>
        <taxon>Pseudomonadota</taxon>
        <taxon>Betaproteobacteria</taxon>
        <taxon>Burkholderiales</taxon>
        <taxon>Sphaerotilaceae</taxon>
        <taxon>Ideonella</taxon>
    </lineage>
</organism>
<feature type="domain" description="Amine oxidase" evidence="1">
    <location>
        <begin position="18"/>
        <end position="431"/>
    </location>
</feature>
<dbReference type="GO" id="GO:0016491">
    <property type="term" value="F:oxidoreductase activity"/>
    <property type="evidence" value="ECO:0007669"/>
    <property type="project" value="InterPro"/>
</dbReference>
<accession>A0A643FBM0</accession>
<dbReference type="InterPro" id="IPR002937">
    <property type="entry name" value="Amino_oxidase"/>
</dbReference>
<dbReference type="OrthoDB" id="7849608at2"/>
<dbReference type="InterPro" id="IPR050464">
    <property type="entry name" value="Zeta_carotene_desat/Oxidored"/>
</dbReference>
<evidence type="ECO:0000259" key="1">
    <source>
        <dbReference type="Pfam" id="PF01593"/>
    </source>
</evidence>
<gene>
    <name evidence="2" type="ORF">F7Q92_10880</name>
</gene>
<dbReference type="PANTHER" id="PTHR42923:SF47">
    <property type="entry name" value="BLR3003 PROTEIN"/>
    <property type="match status" value="1"/>
</dbReference>
<dbReference type="RefSeq" id="WP_151124166.1">
    <property type="nucleotide sequence ID" value="NZ_CP088081.1"/>
</dbReference>
<name>A0A643FBM0_IDEDE</name>
<sequence length="438" mass="46329">MSNAAPARRLAVIGAGWAGLSTAVRATEAGARVVLFDMARQAGGRARSTPQDGLDLDNGQHILIGAYRETLALMRQVGVDVDQGFWRQPLALVSPDGLGLRLPGGPAVPAFVRGVLGWSELPWRARLALLAHAARWRLGGFRCPADWSVARLCEHLPRAAFDALIDPLCVAALNTPAREASAQVLLTVLKEALFGPPGGADLLLPRRPLQDLLPGPALAWLQSHGTLWRPGCRVQHVAPQAGGGWQVDGEAFDAVVLACSAIEAARLLASLAPEWSSTAAALAYQPIVTVWLRHPGLHWPQAMMSFPAQATPGLPAPAQFGFDLGRLGLAPDTFALVISGAAEWVARGTEDTVQALRRQLQHAFAGSTPAWQDERVSLLAVRTEKRATFACTPDLHRPSASPLPGLAVAGDYVAGPFPATLEGAVRSGRLAIEGLLQA</sequence>
<dbReference type="InterPro" id="IPR036188">
    <property type="entry name" value="FAD/NAD-bd_sf"/>
</dbReference>
<dbReference type="NCBIfam" id="TIGR03467">
    <property type="entry name" value="HpnE"/>
    <property type="match status" value="1"/>
</dbReference>
<dbReference type="SUPFAM" id="SSF51905">
    <property type="entry name" value="FAD/NAD(P)-binding domain"/>
    <property type="match status" value="1"/>
</dbReference>
<keyword evidence="3" id="KW-1185">Reference proteome</keyword>
<dbReference type="EMBL" id="VZPB01000022">
    <property type="protein sequence ID" value="KAB0582083.1"/>
    <property type="molecule type" value="Genomic_DNA"/>
</dbReference>
<dbReference type="Proteomes" id="UP000430120">
    <property type="component" value="Unassembled WGS sequence"/>
</dbReference>
<dbReference type="Pfam" id="PF01593">
    <property type="entry name" value="Amino_oxidase"/>
    <property type="match status" value="1"/>
</dbReference>
<proteinExistence type="predicted"/>
<dbReference type="Gene3D" id="1.10.3110.10">
    <property type="entry name" value="protoporphyrinogen ix oxidase, domain 3"/>
    <property type="match status" value="1"/>
</dbReference>
<reference evidence="2 3" key="1">
    <citation type="submission" date="2019-09" db="EMBL/GenBank/DDBJ databases">
        <title>Draft genome sequences of 48 bacterial type strains from the CCUG.</title>
        <authorList>
            <person name="Tunovic T."/>
            <person name="Pineiro-Iglesias B."/>
            <person name="Unosson C."/>
            <person name="Inganas E."/>
            <person name="Ohlen M."/>
            <person name="Cardew S."/>
            <person name="Jensie-Markopoulos S."/>
            <person name="Salva-Serra F."/>
            <person name="Jaen-Luchoro D."/>
            <person name="Karlsson R."/>
            <person name="Svensson-Stadler L."/>
            <person name="Chun J."/>
            <person name="Moore E."/>
        </authorList>
    </citation>
    <scope>NUCLEOTIDE SEQUENCE [LARGE SCALE GENOMIC DNA]</scope>
    <source>
        <strain evidence="2 3">CCUG 30977</strain>
    </source>
</reference>
<evidence type="ECO:0000313" key="3">
    <source>
        <dbReference type="Proteomes" id="UP000430120"/>
    </source>
</evidence>
<dbReference type="PANTHER" id="PTHR42923">
    <property type="entry name" value="PROTOPORPHYRINOGEN OXIDASE"/>
    <property type="match status" value="1"/>
</dbReference>
<evidence type="ECO:0000313" key="2">
    <source>
        <dbReference type="EMBL" id="KAB0582083.1"/>
    </source>
</evidence>
<dbReference type="InterPro" id="IPR017830">
    <property type="entry name" value="SQase_HpnE"/>
</dbReference>
<protein>
    <submittedName>
        <fullName evidence="2">NAD(P)-binding protein</fullName>
    </submittedName>
</protein>
<comment type="caution">
    <text evidence="2">The sequence shown here is derived from an EMBL/GenBank/DDBJ whole genome shotgun (WGS) entry which is preliminary data.</text>
</comment>
<dbReference type="Gene3D" id="3.50.50.60">
    <property type="entry name" value="FAD/NAD(P)-binding domain"/>
    <property type="match status" value="1"/>
</dbReference>
<dbReference type="AlphaFoldDB" id="A0A643FBM0"/>